<dbReference type="Proteomes" id="UP000887575">
    <property type="component" value="Unassembled WGS sequence"/>
</dbReference>
<protein>
    <recommendedName>
        <fullName evidence="2">Biogenesis of lysosome-related organelles complex 1 subunit 1</fullName>
    </recommendedName>
</protein>
<dbReference type="Pfam" id="PF06320">
    <property type="entry name" value="GCN5L1"/>
    <property type="match status" value="1"/>
</dbReference>
<evidence type="ECO:0000256" key="2">
    <source>
        <dbReference type="ARBA" id="ARBA00019577"/>
    </source>
</evidence>
<keyword evidence="3" id="KW-1185">Reference proteome</keyword>
<organism evidence="3 4">
    <name type="scientific">Mesorhabditis belari</name>
    <dbReference type="NCBI Taxonomy" id="2138241"/>
    <lineage>
        <taxon>Eukaryota</taxon>
        <taxon>Metazoa</taxon>
        <taxon>Ecdysozoa</taxon>
        <taxon>Nematoda</taxon>
        <taxon>Chromadorea</taxon>
        <taxon>Rhabditida</taxon>
        <taxon>Rhabditina</taxon>
        <taxon>Rhabditomorpha</taxon>
        <taxon>Rhabditoidea</taxon>
        <taxon>Rhabditidae</taxon>
        <taxon>Mesorhabditinae</taxon>
        <taxon>Mesorhabditis</taxon>
    </lineage>
</organism>
<comment type="similarity">
    <text evidence="1">Belongs to the BLOC1S1 family.</text>
</comment>
<dbReference type="PANTHER" id="PTHR13073:SF0">
    <property type="entry name" value="BIOGENESIS OF LYSOSOME-RELATED ORGANELLES COMPLEX 1 SUBUNIT 1"/>
    <property type="match status" value="1"/>
</dbReference>
<reference evidence="4" key="1">
    <citation type="submission" date="2024-02" db="UniProtKB">
        <authorList>
            <consortium name="WormBaseParasite"/>
        </authorList>
    </citation>
    <scope>IDENTIFICATION</scope>
</reference>
<accession>A0AAF3EB40</accession>
<proteinExistence type="inferred from homology"/>
<evidence type="ECO:0000313" key="3">
    <source>
        <dbReference type="Proteomes" id="UP000887575"/>
    </source>
</evidence>
<dbReference type="AlphaFoldDB" id="A0AAF3EB40"/>
<dbReference type="InterPro" id="IPR009395">
    <property type="entry name" value="BLOC1S1"/>
</dbReference>
<name>A0AAF3EB40_9BILA</name>
<evidence type="ECO:0000256" key="1">
    <source>
        <dbReference type="ARBA" id="ARBA00007133"/>
    </source>
</evidence>
<evidence type="ECO:0000313" key="4">
    <source>
        <dbReference type="WBParaSite" id="MBELARI_LOCUS11142"/>
    </source>
</evidence>
<dbReference type="GO" id="GO:0016197">
    <property type="term" value="P:endosomal transport"/>
    <property type="evidence" value="ECO:0007669"/>
    <property type="project" value="TreeGrafter"/>
</dbReference>
<dbReference type="WBParaSite" id="MBELARI_LOCUS11142">
    <property type="protein sequence ID" value="MBELARI_LOCUS11142"/>
    <property type="gene ID" value="MBELARI_LOCUS11142"/>
</dbReference>
<dbReference type="GO" id="GO:0031083">
    <property type="term" value="C:BLOC-1 complex"/>
    <property type="evidence" value="ECO:0007669"/>
    <property type="project" value="InterPro"/>
</dbReference>
<dbReference type="PANTHER" id="PTHR13073">
    <property type="entry name" value="BLOC-1 COMPLEX SUBUNIT 1"/>
    <property type="match status" value="1"/>
</dbReference>
<sequence length="128" mass="14534">MLTTMLKDHQQKQQLRRELQEKYKNEAVVAAQDLSSAVVDHLNSRVAQAYHNQKRLDVEAKRFENHAQTLTKQVENWLSLTDSLNSALKEVGDVENWSAAIESDMSFIASTLNRVFQECSRSEAPGTS</sequence>